<organism evidence="3 4">
    <name type="scientific">Thalassiosira oceanica</name>
    <name type="common">Marine diatom</name>
    <dbReference type="NCBI Taxonomy" id="159749"/>
    <lineage>
        <taxon>Eukaryota</taxon>
        <taxon>Sar</taxon>
        <taxon>Stramenopiles</taxon>
        <taxon>Ochrophyta</taxon>
        <taxon>Bacillariophyta</taxon>
        <taxon>Coscinodiscophyceae</taxon>
        <taxon>Thalassiosirophycidae</taxon>
        <taxon>Thalassiosirales</taxon>
        <taxon>Thalassiosiraceae</taxon>
        <taxon>Thalassiosira</taxon>
    </lineage>
</organism>
<evidence type="ECO:0000256" key="2">
    <source>
        <dbReference type="SAM" id="MobiDB-lite"/>
    </source>
</evidence>
<keyword evidence="1" id="KW-0677">Repeat</keyword>
<dbReference type="EMBL" id="AGNL01047423">
    <property type="protein sequence ID" value="EJK46990.1"/>
    <property type="molecule type" value="Genomic_DNA"/>
</dbReference>
<evidence type="ECO:0000256" key="1">
    <source>
        <dbReference type="ARBA" id="ARBA00022737"/>
    </source>
</evidence>
<sequence>MSSVTKDGGEQDGGKPKIIPSNYWDQQPIDSFSLGSDSDELYTSSWRYPDNKWFDSRVKSDFSCLQTALLAGIGKKSDTISLVGDSHLSQVPWHPSLLPSYQYWASSLADSEDPVRCFRISNIHLPPSFLANNITSVFERNSNEHDYFGNMTSLRLHNCSLSEEDLIAVGRFLEGNETLRALCLSRQSLGNEAVGALASGIDQHKSLLHLNLAESVMGDEVKALSRLLYACRDLDSLSIGHEDFTDGQVGVLAKYLGKKLPLDDLSIFGISLSKENKKILQDSLHKKQQGSSPLKEILLCRTGFSYPSIIKGSKLSSDSLSNLICLDMSCGSLPKPGAEQLGKILAVNTSLEKLILQRNNMSTKSACALLPGLKENSTLQVLDLHNNCLTDKVAPAVIDMLKSNSTLRDLDLSGNNSLKGVSGGNSTWSYLGRVTKPVKEGGRIDIEKQAILDTTSLQAVVESNHSCGVTMGGRNWRGSNEATLRRINALDCAEGKKIRLKVLLAINQVNKDLYSSVQEIGAELPLEMVPYLVELVQQEIGVAGVGQGVVDKMRKRHPQKDRIITRIYEVISSYREFHLLFSRGSGVLRVTKKGKITMKKKKPQRRKRRFGDEGDSDDEDWHPNKRR</sequence>
<dbReference type="AlphaFoldDB" id="K0R3P0"/>
<comment type="caution">
    <text evidence="3">The sequence shown here is derived from an EMBL/GenBank/DDBJ whole genome shotgun (WGS) entry which is preliminary data.</text>
</comment>
<feature type="region of interest" description="Disordered" evidence="2">
    <location>
        <begin position="594"/>
        <end position="627"/>
    </location>
</feature>
<protein>
    <submittedName>
        <fullName evidence="3">Uncharacterized protein</fullName>
    </submittedName>
</protein>
<evidence type="ECO:0000313" key="4">
    <source>
        <dbReference type="Proteomes" id="UP000266841"/>
    </source>
</evidence>
<feature type="compositionally biased region" description="Basic residues" evidence="2">
    <location>
        <begin position="594"/>
        <end position="609"/>
    </location>
</feature>
<accession>K0R3P0</accession>
<dbReference type="PANTHER" id="PTHR24111:SF0">
    <property type="entry name" value="LEUCINE-RICH REPEAT-CONTAINING PROTEIN"/>
    <property type="match status" value="1"/>
</dbReference>
<dbReference type="OrthoDB" id="45721at2759"/>
<gene>
    <name evidence="3" type="ORF">THAOC_34317</name>
</gene>
<proteinExistence type="predicted"/>
<evidence type="ECO:0000313" key="3">
    <source>
        <dbReference type="EMBL" id="EJK46990.1"/>
    </source>
</evidence>
<dbReference type="InterPro" id="IPR032675">
    <property type="entry name" value="LRR_dom_sf"/>
</dbReference>
<reference evidence="3 4" key="1">
    <citation type="journal article" date="2012" name="Genome Biol.">
        <title>Genome and low-iron response of an oceanic diatom adapted to chronic iron limitation.</title>
        <authorList>
            <person name="Lommer M."/>
            <person name="Specht M."/>
            <person name="Roy A.S."/>
            <person name="Kraemer L."/>
            <person name="Andreson R."/>
            <person name="Gutowska M.A."/>
            <person name="Wolf J."/>
            <person name="Bergner S.V."/>
            <person name="Schilhabel M.B."/>
            <person name="Klostermeier U.C."/>
            <person name="Beiko R.G."/>
            <person name="Rosenstiel P."/>
            <person name="Hippler M."/>
            <person name="Laroche J."/>
        </authorList>
    </citation>
    <scope>NUCLEOTIDE SEQUENCE [LARGE SCALE GENOMIC DNA]</scope>
    <source>
        <strain evidence="3 4">CCMP1005</strain>
    </source>
</reference>
<dbReference type="eggNOG" id="KOG4308">
    <property type="taxonomic scope" value="Eukaryota"/>
</dbReference>
<dbReference type="SUPFAM" id="SSF52047">
    <property type="entry name" value="RNI-like"/>
    <property type="match status" value="1"/>
</dbReference>
<name>K0R3P0_THAOC</name>
<keyword evidence="4" id="KW-1185">Reference proteome</keyword>
<feature type="region of interest" description="Disordered" evidence="2">
    <location>
        <begin position="1"/>
        <end position="25"/>
    </location>
</feature>
<dbReference type="PANTHER" id="PTHR24111">
    <property type="entry name" value="LEUCINE-RICH REPEAT-CONTAINING PROTEIN 34"/>
    <property type="match status" value="1"/>
</dbReference>
<dbReference type="InterPro" id="IPR052201">
    <property type="entry name" value="LRR-containing_regulator"/>
</dbReference>
<dbReference type="SMART" id="SM00368">
    <property type="entry name" value="LRR_RI"/>
    <property type="match status" value="4"/>
</dbReference>
<dbReference type="Gene3D" id="3.80.10.10">
    <property type="entry name" value="Ribonuclease Inhibitor"/>
    <property type="match status" value="2"/>
</dbReference>
<dbReference type="Proteomes" id="UP000266841">
    <property type="component" value="Unassembled WGS sequence"/>
</dbReference>